<feature type="transmembrane region" description="Helical" evidence="1">
    <location>
        <begin position="7"/>
        <end position="29"/>
    </location>
</feature>
<organism evidence="2 3">
    <name type="scientific">Linnemannia schmuckeri</name>
    <dbReference type="NCBI Taxonomy" id="64567"/>
    <lineage>
        <taxon>Eukaryota</taxon>
        <taxon>Fungi</taxon>
        <taxon>Fungi incertae sedis</taxon>
        <taxon>Mucoromycota</taxon>
        <taxon>Mortierellomycotina</taxon>
        <taxon>Mortierellomycetes</taxon>
        <taxon>Mortierellales</taxon>
        <taxon>Mortierellaceae</taxon>
        <taxon>Linnemannia</taxon>
    </lineage>
</organism>
<name>A0A9P5R336_9FUNG</name>
<sequence>MAPAIFFLRFWMVLVTLVNLSIVITYHAWSVPEMDKIMTKQIRESYENTDINVQVEHYKYTWVDYAIIISSVVLLPAYIYSIWGKKSL</sequence>
<evidence type="ECO:0000256" key="1">
    <source>
        <dbReference type="SAM" id="Phobius"/>
    </source>
</evidence>
<evidence type="ECO:0000313" key="2">
    <source>
        <dbReference type="EMBL" id="KAF9121641.1"/>
    </source>
</evidence>
<reference evidence="2" key="1">
    <citation type="journal article" date="2020" name="Fungal Divers.">
        <title>Resolving the Mortierellaceae phylogeny through synthesis of multi-gene phylogenetics and phylogenomics.</title>
        <authorList>
            <person name="Vandepol N."/>
            <person name="Liber J."/>
            <person name="Desiro A."/>
            <person name="Na H."/>
            <person name="Kennedy M."/>
            <person name="Barry K."/>
            <person name="Grigoriev I.V."/>
            <person name="Miller A.N."/>
            <person name="O'Donnell K."/>
            <person name="Stajich J.E."/>
            <person name="Bonito G."/>
        </authorList>
    </citation>
    <scope>NUCLEOTIDE SEQUENCE</scope>
    <source>
        <strain evidence="2">NRRL 6426</strain>
    </source>
</reference>
<dbReference type="OrthoDB" id="2420752at2759"/>
<keyword evidence="1" id="KW-0472">Membrane</keyword>
<keyword evidence="1" id="KW-0812">Transmembrane</keyword>
<feature type="transmembrane region" description="Helical" evidence="1">
    <location>
        <begin position="62"/>
        <end position="83"/>
    </location>
</feature>
<dbReference type="AlphaFoldDB" id="A0A9P5R336"/>
<keyword evidence="3" id="KW-1185">Reference proteome</keyword>
<feature type="non-terminal residue" evidence="2">
    <location>
        <position position="88"/>
    </location>
</feature>
<protein>
    <submittedName>
        <fullName evidence="2">Uncharacterized protein</fullName>
    </submittedName>
</protein>
<evidence type="ECO:0000313" key="3">
    <source>
        <dbReference type="Proteomes" id="UP000748756"/>
    </source>
</evidence>
<comment type="caution">
    <text evidence="2">The sequence shown here is derived from an EMBL/GenBank/DDBJ whole genome shotgun (WGS) entry which is preliminary data.</text>
</comment>
<proteinExistence type="predicted"/>
<dbReference type="Proteomes" id="UP000748756">
    <property type="component" value="Unassembled WGS sequence"/>
</dbReference>
<dbReference type="EMBL" id="JAAAUQ010002684">
    <property type="protein sequence ID" value="KAF9121641.1"/>
    <property type="molecule type" value="Genomic_DNA"/>
</dbReference>
<gene>
    <name evidence="2" type="ORF">BG015_005773</name>
</gene>
<accession>A0A9P5R336</accession>
<keyword evidence="1" id="KW-1133">Transmembrane helix</keyword>